<dbReference type="PANTHER" id="PTHR17490:SF16">
    <property type="entry name" value="THREONYLCARBAMOYL-AMP SYNTHASE"/>
    <property type="match status" value="1"/>
</dbReference>
<dbReference type="InterPro" id="IPR006070">
    <property type="entry name" value="Sua5-like_dom"/>
</dbReference>
<dbReference type="PROSITE" id="PS51163">
    <property type="entry name" value="YRDC"/>
    <property type="match status" value="1"/>
</dbReference>
<dbReference type="Gene3D" id="3.90.870.10">
    <property type="entry name" value="DHBP synthase"/>
    <property type="match status" value="1"/>
</dbReference>
<gene>
    <name evidence="13" type="ORF">GCM10010841_17140</name>
</gene>
<keyword evidence="6" id="KW-0819">tRNA processing</keyword>
<comment type="catalytic activity">
    <reaction evidence="11">
        <text>L-threonine + hydrogencarbonate + ATP = L-threonylcarbamoyladenylate + diphosphate + H2O</text>
        <dbReference type="Rhea" id="RHEA:36407"/>
        <dbReference type="ChEBI" id="CHEBI:15377"/>
        <dbReference type="ChEBI" id="CHEBI:17544"/>
        <dbReference type="ChEBI" id="CHEBI:30616"/>
        <dbReference type="ChEBI" id="CHEBI:33019"/>
        <dbReference type="ChEBI" id="CHEBI:57926"/>
        <dbReference type="ChEBI" id="CHEBI:73682"/>
        <dbReference type="EC" id="2.7.7.87"/>
    </reaction>
</comment>
<comment type="similarity">
    <text evidence="2">Belongs to the SUA5 family.</text>
</comment>
<dbReference type="SUPFAM" id="SSF55821">
    <property type="entry name" value="YrdC/RibB"/>
    <property type="match status" value="1"/>
</dbReference>
<dbReference type="InterPro" id="IPR050156">
    <property type="entry name" value="TC-AMP_synthase_SUA5"/>
</dbReference>
<keyword evidence="8" id="KW-0547">Nucleotide-binding</keyword>
<keyword evidence="9" id="KW-0067">ATP-binding</keyword>
<proteinExistence type="inferred from homology"/>
<dbReference type="EMBL" id="BMOM01000011">
    <property type="protein sequence ID" value="GGM09316.1"/>
    <property type="molecule type" value="Genomic_DNA"/>
</dbReference>
<evidence type="ECO:0000313" key="14">
    <source>
        <dbReference type="Proteomes" id="UP000661918"/>
    </source>
</evidence>
<dbReference type="Pfam" id="PF01300">
    <property type="entry name" value="Sua5_yciO_yrdC"/>
    <property type="match status" value="1"/>
</dbReference>
<comment type="caution">
    <text evidence="13">The sequence shown here is derived from an EMBL/GenBank/DDBJ whole genome shotgun (WGS) entry which is preliminary data.</text>
</comment>
<evidence type="ECO:0000256" key="10">
    <source>
        <dbReference type="ARBA" id="ARBA00029774"/>
    </source>
</evidence>
<protein>
    <recommendedName>
        <fullName evidence="10">L-threonylcarbamoyladenylate synthase</fullName>
        <ecNumber evidence="3">2.7.7.87</ecNumber>
    </recommendedName>
    <alternativeName>
        <fullName evidence="10">L-threonylcarbamoyladenylate synthase</fullName>
    </alternativeName>
</protein>
<keyword evidence="5" id="KW-0808">Transferase</keyword>
<accession>A0ABQ2GSI2</accession>
<comment type="subcellular location">
    <subcellularLocation>
        <location evidence="1">Cytoplasm</location>
    </subcellularLocation>
</comment>
<keyword evidence="14" id="KW-1185">Reference proteome</keyword>
<dbReference type="Proteomes" id="UP000661918">
    <property type="component" value="Unassembled WGS sequence"/>
</dbReference>
<keyword evidence="4" id="KW-0963">Cytoplasm</keyword>
<evidence type="ECO:0000256" key="11">
    <source>
        <dbReference type="ARBA" id="ARBA00048366"/>
    </source>
</evidence>
<dbReference type="RefSeq" id="WP_188903407.1">
    <property type="nucleotide sequence ID" value="NZ_BMOM01000011.1"/>
</dbReference>
<evidence type="ECO:0000256" key="4">
    <source>
        <dbReference type="ARBA" id="ARBA00022490"/>
    </source>
</evidence>
<evidence type="ECO:0000256" key="1">
    <source>
        <dbReference type="ARBA" id="ARBA00004496"/>
    </source>
</evidence>
<evidence type="ECO:0000256" key="6">
    <source>
        <dbReference type="ARBA" id="ARBA00022694"/>
    </source>
</evidence>
<name>A0ABQ2GSI2_9DEIO</name>
<evidence type="ECO:0000256" key="7">
    <source>
        <dbReference type="ARBA" id="ARBA00022695"/>
    </source>
</evidence>
<organism evidence="13 14">
    <name type="scientific">Deinococcus aerophilus</name>
    <dbReference type="NCBI Taxonomy" id="522488"/>
    <lineage>
        <taxon>Bacteria</taxon>
        <taxon>Thermotogati</taxon>
        <taxon>Deinococcota</taxon>
        <taxon>Deinococci</taxon>
        <taxon>Deinococcales</taxon>
        <taxon>Deinococcaceae</taxon>
        <taxon>Deinococcus</taxon>
    </lineage>
</organism>
<evidence type="ECO:0000256" key="3">
    <source>
        <dbReference type="ARBA" id="ARBA00012584"/>
    </source>
</evidence>
<feature type="domain" description="YrdC-like" evidence="12">
    <location>
        <begin position="11"/>
        <end position="191"/>
    </location>
</feature>
<dbReference type="PANTHER" id="PTHR17490">
    <property type="entry name" value="SUA5"/>
    <property type="match status" value="1"/>
</dbReference>
<reference evidence="14" key="1">
    <citation type="journal article" date="2019" name="Int. J. Syst. Evol. Microbiol.">
        <title>The Global Catalogue of Microorganisms (GCM) 10K type strain sequencing project: providing services to taxonomists for standard genome sequencing and annotation.</title>
        <authorList>
            <consortium name="The Broad Institute Genomics Platform"/>
            <consortium name="The Broad Institute Genome Sequencing Center for Infectious Disease"/>
            <person name="Wu L."/>
            <person name="Ma J."/>
        </authorList>
    </citation>
    <scope>NUCLEOTIDE SEQUENCE [LARGE SCALE GENOMIC DNA]</scope>
    <source>
        <strain evidence="14">JCM 15443</strain>
    </source>
</reference>
<dbReference type="InterPro" id="IPR017945">
    <property type="entry name" value="DHBP_synth_RibB-like_a/b_dom"/>
</dbReference>
<evidence type="ECO:0000256" key="8">
    <source>
        <dbReference type="ARBA" id="ARBA00022741"/>
    </source>
</evidence>
<keyword evidence="7" id="KW-0548">Nucleotidyltransferase</keyword>
<evidence type="ECO:0000256" key="2">
    <source>
        <dbReference type="ARBA" id="ARBA00007663"/>
    </source>
</evidence>
<evidence type="ECO:0000256" key="9">
    <source>
        <dbReference type="ARBA" id="ARBA00022840"/>
    </source>
</evidence>
<dbReference type="EC" id="2.7.7.87" evidence="3"/>
<sequence>MSFSPVPEPGSPALDAAVATLRGGGVVAYPSETVWGLAAHPEVPQAIRRLYTLKGRAADKAVQVSCQDAAVALTLAQPSAALEALSALWPGPLTLVTPAHPGVPDALAPGGLIGLRVPAHPLALALLRAAGGVLVTTSCNPSGQPPALSEAQATQMKLADLVLPSGEEHSGGQASTVVQLPELHILRTGGVGEALLRATLKAAGVDTHP</sequence>
<evidence type="ECO:0000313" key="13">
    <source>
        <dbReference type="EMBL" id="GGM09316.1"/>
    </source>
</evidence>
<evidence type="ECO:0000256" key="5">
    <source>
        <dbReference type="ARBA" id="ARBA00022679"/>
    </source>
</evidence>
<evidence type="ECO:0000259" key="12">
    <source>
        <dbReference type="PROSITE" id="PS51163"/>
    </source>
</evidence>